<accession>A0A1R1Y600</accession>
<evidence type="ECO:0000256" key="1">
    <source>
        <dbReference type="SAM" id="MobiDB-lite"/>
    </source>
</evidence>
<dbReference type="EMBL" id="LSSN01000800">
    <property type="protein sequence ID" value="OMJ22289.1"/>
    <property type="molecule type" value="Genomic_DNA"/>
</dbReference>
<evidence type="ECO:0000313" key="2">
    <source>
        <dbReference type="EMBL" id="OMJ22289.1"/>
    </source>
</evidence>
<dbReference type="AlphaFoldDB" id="A0A1R1Y600"/>
<proteinExistence type="predicted"/>
<protein>
    <submittedName>
        <fullName evidence="2">Uncharacterized protein</fullName>
    </submittedName>
</protein>
<comment type="caution">
    <text evidence="2">The sequence shown here is derived from an EMBL/GenBank/DDBJ whole genome shotgun (WGS) entry which is preliminary data.</text>
</comment>
<keyword evidence="3" id="KW-1185">Reference proteome</keyword>
<evidence type="ECO:0000313" key="3">
    <source>
        <dbReference type="Proteomes" id="UP000187283"/>
    </source>
</evidence>
<feature type="compositionally biased region" description="Polar residues" evidence="1">
    <location>
        <begin position="1"/>
        <end position="11"/>
    </location>
</feature>
<sequence length="74" mass="8625">MTNFNQGNKKPNGNDRVWIDPKYDEKPGELRVESVKDLSDDDYANSKSASKVEIKRRNRINKKKVEPLNNRATY</sequence>
<dbReference type="Proteomes" id="UP000187283">
    <property type="component" value="Unassembled WGS sequence"/>
</dbReference>
<reference evidence="2 3" key="1">
    <citation type="submission" date="2017-01" db="EMBL/GenBank/DDBJ databases">
        <authorList>
            <person name="Mah S.A."/>
            <person name="Swanson W.J."/>
            <person name="Moy G.W."/>
            <person name="Vacquier V.D."/>
        </authorList>
    </citation>
    <scope>NUCLEOTIDE SEQUENCE [LARGE SCALE GENOMIC DNA]</scope>
    <source>
        <strain evidence="2 3">GSMNP</strain>
    </source>
</reference>
<feature type="region of interest" description="Disordered" evidence="1">
    <location>
        <begin position="1"/>
        <end position="22"/>
    </location>
</feature>
<name>A0A1R1Y600_9FUNG</name>
<gene>
    <name evidence="2" type="ORF">AYI70_g2976</name>
</gene>
<dbReference type="OrthoDB" id="370884at2759"/>
<organism evidence="2 3">
    <name type="scientific">Smittium culicis</name>
    <dbReference type="NCBI Taxonomy" id="133412"/>
    <lineage>
        <taxon>Eukaryota</taxon>
        <taxon>Fungi</taxon>
        <taxon>Fungi incertae sedis</taxon>
        <taxon>Zoopagomycota</taxon>
        <taxon>Kickxellomycotina</taxon>
        <taxon>Harpellomycetes</taxon>
        <taxon>Harpellales</taxon>
        <taxon>Legeriomycetaceae</taxon>
        <taxon>Smittium</taxon>
    </lineage>
</organism>